<accession>A0A2P8DLL6</accession>
<evidence type="ECO:0000313" key="2">
    <source>
        <dbReference type="EMBL" id="PSK98123.1"/>
    </source>
</evidence>
<protein>
    <submittedName>
        <fullName evidence="2">Uncharacterized protein</fullName>
    </submittedName>
</protein>
<sequence length="56" mass="5853">MSVLALFGGAVIIALVLLVALFIAAVYHGAGSDTGDGYADNDTIDQSFQTHGVHYR</sequence>
<evidence type="ECO:0000256" key="1">
    <source>
        <dbReference type="SAM" id="Phobius"/>
    </source>
</evidence>
<comment type="caution">
    <text evidence="2">The sequence shown here is derived from an EMBL/GenBank/DDBJ whole genome shotgun (WGS) entry which is preliminary data.</text>
</comment>
<keyword evidence="1" id="KW-0812">Transmembrane</keyword>
<dbReference type="Proteomes" id="UP000240542">
    <property type="component" value="Unassembled WGS sequence"/>
</dbReference>
<name>A0A2P8DLL6_9ACTN</name>
<dbReference type="EMBL" id="PYGA01000006">
    <property type="protein sequence ID" value="PSK98123.1"/>
    <property type="molecule type" value="Genomic_DNA"/>
</dbReference>
<dbReference type="RefSeq" id="WP_170134199.1">
    <property type="nucleotide sequence ID" value="NZ_PYGA01000006.1"/>
</dbReference>
<feature type="transmembrane region" description="Helical" evidence="1">
    <location>
        <begin position="6"/>
        <end position="27"/>
    </location>
</feature>
<evidence type="ECO:0000313" key="3">
    <source>
        <dbReference type="Proteomes" id="UP000240542"/>
    </source>
</evidence>
<keyword evidence="1" id="KW-0472">Membrane</keyword>
<keyword evidence="1" id="KW-1133">Transmembrane helix</keyword>
<gene>
    <name evidence="2" type="ORF">CLV63_106171</name>
</gene>
<proteinExistence type="predicted"/>
<organism evidence="2 3">
    <name type="scientific">Murinocardiopsis flavida</name>
    <dbReference type="NCBI Taxonomy" id="645275"/>
    <lineage>
        <taxon>Bacteria</taxon>
        <taxon>Bacillati</taxon>
        <taxon>Actinomycetota</taxon>
        <taxon>Actinomycetes</taxon>
        <taxon>Streptosporangiales</taxon>
        <taxon>Nocardiopsidaceae</taxon>
        <taxon>Murinocardiopsis</taxon>
    </lineage>
</organism>
<reference evidence="2 3" key="1">
    <citation type="submission" date="2018-03" db="EMBL/GenBank/DDBJ databases">
        <title>Genomic Encyclopedia of Archaeal and Bacterial Type Strains, Phase II (KMG-II): from individual species to whole genera.</title>
        <authorList>
            <person name="Goeker M."/>
        </authorList>
    </citation>
    <scope>NUCLEOTIDE SEQUENCE [LARGE SCALE GENOMIC DNA]</scope>
    <source>
        <strain evidence="2 3">DSM 45312</strain>
    </source>
</reference>
<dbReference type="AlphaFoldDB" id="A0A2P8DLL6"/>
<keyword evidence="3" id="KW-1185">Reference proteome</keyword>